<reference evidence="2 3" key="1">
    <citation type="submission" date="2021-06" db="EMBL/GenBank/DDBJ databases">
        <title>Gemonas diversity in paddy soil.</title>
        <authorList>
            <person name="Liu G."/>
        </authorList>
    </citation>
    <scope>NUCLEOTIDE SEQUENCE [LARGE SCALE GENOMIC DNA]</scope>
    <source>
        <strain evidence="2 3">RG2</strain>
    </source>
</reference>
<dbReference type="Pfam" id="PF13487">
    <property type="entry name" value="HD_5"/>
    <property type="match status" value="1"/>
</dbReference>
<protein>
    <submittedName>
        <fullName evidence="2">HD domain-containing protein</fullName>
    </submittedName>
</protein>
<feature type="domain" description="HD-GYP" evidence="1">
    <location>
        <begin position="189"/>
        <end position="380"/>
    </location>
</feature>
<dbReference type="PANTHER" id="PTHR43155">
    <property type="entry name" value="CYCLIC DI-GMP PHOSPHODIESTERASE PA4108-RELATED"/>
    <property type="match status" value="1"/>
</dbReference>
<dbReference type="SMART" id="SM00471">
    <property type="entry name" value="HDc"/>
    <property type="match status" value="1"/>
</dbReference>
<dbReference type="Proteomes" id="UP000683559">
    <property type="component" value="Chromosome"/>
</dbReference>
<name>A0ABX8LNV9_9BACT</name>
<dbReference type="PROSITE" id="PS51832">
    <property type="entry name" value="HD_GYP"/>
    <property type="match status" value="1"/>
</dbReference>
<sequence>MNGANHSSGNIIRLLQSASANAALYESGHLQVVRLGNQLFEELSALLEACGELSLIVVENELIIDGRPQEYSLFINRFTALLKARGVEYLKFQKGITRQEVASLVEFLSGAAGEPGEIASTGHLRFGYLTVAAGGPPSDSKGGERCAAEVLKELSLKELDRFTEIYRAVQRRQKLKVSGIADVVSGFVDLFRQEGAPLLILAALRDSDEYTFTHSANVCILNLAQAMALGIEGQQLKDIGVAAMLHDIGKLFVPEEIINKNGKLTDEEFDLIRQHPVRGARYLMDIPGVPRMAAICAYEHHAKFNLAGYPKLPPSWRLNLCSHLTMVSDFFDATRTRRSYREPLELDQITTMMLDMSGTELHPVLTRNFFQMLSDLKTPS</sequence>
<dbReference type="RefSeq" id="WP_217289174.1">
    <property type="nucleotide sequence ID" value="NZ_CP077683.1"/>
</dbReference>
<dbReference type="PANTHER" id="PTHR43155:SF2">
    <property type="entry name" value="CYCLIC DI-GMP PHOSPHODIESTERASE PA4108"/>
    <property type="match status" value="1"/>
</dbReference>
<evidence type="ECO:0000313" key="3">
    <source>
        <dbReference type="Proteomes" id="UP000683559"/>
    </source>
</evidence>
<dbReference type="CDD" id="cd00077">
    <property type="entry name" value="HDc"/>
    <property type="match status" value="1"/>
</dbReference>
<dbReference type="InterPro" id="IPR003607">
    <property type="entry name" value="HD/PDEase_dom"/>
</dbReference>
<evidence type="ECO:0000313" key="2">
    <source>
        <dbReference type="EMBL" id="QXE92626.1"/>
    </source>
</evidence>
<accession>A0ABX8LNV9</accession>
<dbReference type="InterPro" id="IPR037522">
    <property type="entry name" value="HD_GYP_dom"/>
</dbReference>
<dbReference type="EMBL" id="CP077683">
    <property type="protein sequence ID" value="QXE92626.1"/>
    <property type="molecule type" value="Genomic_DNA"/>
</dbReference>
<organism evidence="2 3">
    <name type="scientific">Geomonas subterranea</name>
    <dbReference type="NCBI Taxonomy" id="2847989"/>
    <lineage>
        <taxon>Bacteria</taxon>
        <taxon>Pseudomonadati</taxon>
        <taxon>Thermodesulfobacteriota</taxon>
        <taxon>Desulfuromonadia</taxon>
        <taxon>Geobacterales</taxon>
        <taxon>Geobacteraceae</taxon>
        <taxon>Geomonas</taxon>
    </lineage>
</organism>
<evidence type="ECO:0000259" key="1">
    <source>
        <dbReference type="PROSITE" id="PS51832"/>
    </source>
</evidence>
<gene>
    <name evidence="2" type="ORF">KP001_08955</name>
</gene>
<keyword evidence="3" id="KW-1185">Reference proteome</keyword>
<proteinExistence type="predicted"/>